<evidence type="ECO:0000259" key="2">
    <source>
        <dbReference type="Pfam" id="PF00892"/>
    </source>
</evidence>
<evidence type="ECO:0000256" key="1">
    <source>
        <dbReference type="SAM" id="Phobius"/>
    </source>
</evidence>
<gene>
    <name evidence="3" type="ORF">AVJ23_10450</name>
</gene>
<proteinExistence type="predicted"/>
<feature type="transmembrane region" description="Helical" evidence="1">
    <location>
        <begin position="69"/>
        <end position="88"/>
    </location>
</feature>
<evidence type="ECO:0000313" key="4">
    <source>
        <dbReference type="Proteomes" id="UP000054396"/>
    </source>
</evidence>
<keyword evidence="1" id="KW-0472">Membrane</keyword>
<name>A0A0W7WJZ1_9RHOB</name>
<dbReference type="OrthoDB" id="7859882at2"/>
<evidence type="ECO:0000313" key="3">
    <source>
        <dbReference type="EMBL" id="KUF10849.1"/>
    </source>
</evidence>
<dbReference type="SUPFAM" id="SSF103481">
    <property type="entry name" value="Multidrug resistance efflux transporter EmrE"/>
    <property type="match status" value="2"/>
</dbReference>
<keyword evidence="1" id="KW-1133">Transmembrane helix</keyword>
<feature type="transmembrane region" description="Helical" evidence="1">
    <location>
        <begin position="37"/>
        <end position="57"/>
    </location>
</feature>
<dbReference type="AlphaFoldDB" id="A0A0W7WJZ1"/>
<dbReference type="InterPro" id="IPR000620">
    <property type="entry name" value="EamA_dom"/>
</dbReference>
<organism evidence="3 4">
    <name type="scientific">Pseudoponticoccus marisrubri</name>
    <dbReference type="NCBI Taxonomy" id="1685382"/>
    <lineage>
        <taxon>Bacteria</taxon>
        <taxon>Pseudomonadati</taxon>
        <taxon>Pseudomonadota</taxon>
        <taxon>Alphaproteobacteria</taxon>
        <taxon>Rhodobacterales</taxon>
        <taxon>Roseobacteraceae</taxon>
        <taxon>Pseudoponticoccus</taxon>
    </lineage>
</organism>
<feature type="domain" description="EamA" evidence="2">
    <location>
        <begin position="146"/>
        <end position="272"/>
    </location>
</feature>
<dbReference type="Pfam" id="PF00892">
    <property type="entry name" value="EamA"/>
    <property type="match status" value="2"/>
</dbReference>
<protein>
    <recommendedName>
        <fullName evidence="2">EamA domain-containing protein</fullName>
    </recommendedName>
</protein>
<feature type="transmembrane region" description="Helical" evidence="1">
    <location>
        <begin position="94"/>
        <end position="114"/>
    </location>
</feature>
<accession>A0A0W7WJZ1</accession>
<dbReference type="STRING" id="1685382.AVJ23_10450"/>
<feature type="transmembrane region" description="Helical" evidence="1">
    <location>
        <begin position="12"/>
        <end position="31"/>
    </location>
</feature>
<sequence>MPRLSLDDGQSLALVALFSGVASGVAIKAIGPMPPGQAIALRAVPAVLLIAAFVVVRRKGPARLVGPRGLVRAGLDAVAALTFSLAIFELPLSLLASIHATLPVLSVILSGVVLKERLRPGNWAALALACAGTLLVLQPGLTFSPLGIALALVSTLAYALRDVTTRQLPRRTDTFRIALVSMVLVGAVSALLPAGGRWVWPTASDTLLIGLAALGLVGANVLIIVALRWTELSRIAPLRYSSVLWSLAFDAALWGYLPDPLAACGIALIVGAGLLQLHTASDNRFKDMT</sequence>
<dbReference type="EMBL" id="LPXO01000005">
    <property type="protein sequence ID" value="KUF10849.1"/>
    <property type="molecule type" value="Genomic_DNA"/>
</dbReference>
<reference evidence="3 4" key="1">
    <citation type="submission" date="2015-12" db="EMBL/GenBank/DDBJ databases">
        <authorList>
            <person name="Shamseldin A."/>
            <person name="Moawad H."/>
            <person name="Abd El-Rahim W.M."/>
            <person name="Sadowsky M.J."/>
        </authorList>
    </citation>
    <scope>NUCLEOTIDE SEQUENCE [LARGE SCALE GENOMIC DNA]</scope>
    <source>
        <strain evidence="3 4">SJ5A-1</strain>
    </source>
</reference>
<feature type="transmembrane region" description="Helical" evidence="1">
    <location>
        <begin position="207"/>
        <end position="229"/>
    </location>
</feature>
<dbReference type="RefSeq" id="WP_058862134.1">
    <property type="nucleotide sequence ID" value="NZ_LPXO01000005.1"/>
</dbReference>
<dbReference type="PANTHER" id="PTHR22911">
    <property type="entry name" value="ACYL-MALONYL CONDENSING ENZYME-RELATED"/>
    <property type="match status" value="1"/>
</dbReference>
<comment type="caution">
    <text evidence="3">The sequence shown here is derived from an EMBL/GenBank/DDBJ whole genome shotgun (WGS) entry which is preliminary data.</text>
</comment>
<dbReference type="InterPro" id="IPR037185">
    <property type="entry name" value="EmrE-like"/>
</dbReference>
<feature type="transmembrane region" description="Helical" evidence="1">
    <location>
        <begin position="143"/>
        <end position="163"/>
    </location>
</feature>
<keyword evidence="1" id="KW-0812">Transmembrane</keyword>
<dbReference type="PANTHER" id="PTHR22911:SF135">
    <property type="entry name" value="BLR4310 PROTEIN"/>
    <property type="match status" value="1"/>
</dbReference>
<feature type="transmembrane region" description="Helical" evidence="1">
    <location>
        <begin position="260"/>
        <end position="280"/>
    </location>
</feature>
<feature type="domain" description="EamA" evidence="2">
    <location>
        <begin position="12"/>
        <end position="137"/>
    </location>
</feature>
<feature type="transmembrane region" description="Helical" evidence="1">
    <location>
        <begin position="236"/>
        <end position="254"/>
    </location>
</feature>
<keyword evidence="4" id="KW-1185">Reference proteome</keyword>
<feature type="transmembrane region" description="Helical" evidence="1">
    <location>
        <begin position="121"/>
        <end position="137"/>
    </location>
</feature>
<dbReference type="Proteomes" id="UP000054396">
    <property type="component" value="Unassembled WGS sequence"/>
</dbReference>
<dbReference type="GO" id="GO:0016020">
    <property type="term" value="C:membrane"/>
    <property type="evidence" value="ECO:0007669"/>
    <property type="project" value="InterPro"/>
</dbReference>
<feature type="transmembrane region" description="Helical" evidence="1">
    <location>
        <begin position="175"/>
        <end position="195"/>
    </location>
</feature>